<sequence length="378" mass="42693">LPRKKKVKMNSSETEADSPSSDHSCFVALVTASNLQDDALYLPKEFTSSNGLTRRCRKIVLTDGGERSWTLDLRFNKSSDTFYITRGWRIFCDENGKKAGSFFMFKLMKNGETPLLSFCPAESRGEKASNKESLTIQPSSGKQISKEERKKNHLRCRDSTSPIENRYVTLTATHDSLKKGRLFDHLHSYWLYSPFESFLNLPLQFIRDNGLDKPGMVTLLGKDGTRWLANLRRETTGTMNLGKGWKDFAKANNNKERVVQKLARKSLFLQNLSVETRPGQEHYSGEKCKGAVAKQHLPSQFMRDNGIDKLGKITLLGKEGMTCSAYLLSKDGFVALGIDWKGFCEANGVKIGESFTLEFISEQYKTTYVLKFCSNCGD</sequence>
<keyword evidence="3" id="KW-0238">DNA-binding</keyword>
<keyword evidence="4" id="KW-0804">Transcription</keyword>
<feature type="domain" description="TF-B3" evidence="7">
    <location>
        <begin position="25"/>
        <end position="121"/>
    </location>
</feature>
<dbReference type="GO" id="GO:0005634">
    <property type="term" value="C:nucleus"/>
    <property type="evidence" value="ECO:0007669"/>
    <property type="project" value="UniProtKB-SubCell"/>
</dbReference>
<dbReference type="Gene3D" id="2.40.330.10">
    <property type="entry name" value="DNA-binding pseudobarrel domain"/>
    <property type="match status" value="3"/>
</dbReference>
<keyword evidence="5" id="KW-0539">Nucleus</keyword>
<dbReference type="GO" id="GO:0003677">
    <property type="term" value="F:DNA binding"/>
    <property type="evidence" value="ECO:0007669"/>
    <property type="project" value="UniProtKB-KW"/>
</dbReference>
<evidence type="ECO:0000256" key="1">
    <source>
        <dbReference type="ARBA" id="ARBA00004123"/>
    </source>
</evidence>
<evidence type="ECO:0000313" key="8">
    <source>
        <dbReference type="EMBL" id="ESQ46463.1"/>
    </source>
</evidence>
<gene>
    <name evidence="8" type="ORF">EUTSA_v10000579mg</name>
</gene>
<evidence type="ECO:0000256" key="6">
    <source>
        <dbReference type="SAM" id="MobiDB-lite"/>
    </source>
</evidence>
<feature type="compositionally biased region" description="Polar residues" evidence="6">
    <location>
        <begin position="131"/>
        <end position="143"/>
    </location>
</feature>
<comment type="subcellular location">
    <subcellularLocation>
        <location evidence="1">Nucleus</location>
    </subcellularLocation>
</comment>
<dbReference type="InterPro" id="IPR039218">
    <property type="entry name" value="REM_fam"/>
</dbReference>
<reference evidence="8 9" key="1">
    <citation type="journal article" date="2013" name="Front. Plant Sci.">
        <title>The Reference Genome of the Halophytic Plant Eutrema salsugineum.</title>
        <authorList>
            <person name="Yang R."/>
            <person name="Jarvis D.E."/>
            <person name="Chen H."/>
            <person name="Beilstein M.A."/>
            <person name="Grimwood J."/>
            <person name="Jenkins J."/>
            <person name="Shu S."/>
            <person name="Prochnik S."/>
            <person name="Xin M."/>
            <person name="Ma C."/>
            <person name="Schmutz J."/>
            <person name="Wing R.A."/>
            <person name="Mitchell-Olds T."/>
            <person name="Schumaker K.S."/>
            <person name="Wang X."/>
        </authorList>
    </citation>
    <scope>NUCLEOTIDE SEQUENCE [LARGE SCALE GENOMIC DNA]</scope>
</reference>
<dbReference type="SMART" id="SM01019">
    <property type="entry name" value="B3"/>
    <property type="match status" value="3"/>
</dbReference>
<feature type="compositionally biased region" description="Basic and acidic residues" evidence="6">
    <location>
        <begin position="144"/>
        <end position="156"/>
    </location>
</feature>
<protein>
    <recommendedName>
        <fullName evidence="7">TF-B3 domain-containing protein</fullName>
    </recommendedName>
</protein>
<dbReference type="SUPFAM" id="SSF101936">
    <property type="entry name" value="DNA-binding pseudobarrel domain"/>
    <property type="match status" value="3"/>
</dbReference>
<dbReference type="Gramene" id="ESQ46463">
    <property type="protein sequence ID" value="ESQ46463"/>
    <property type="gene ID" value="EUTSA_v10000579mg"/>
</dbReference>
<evidence type="ECO:0000313" key="9">
    <source>
        <dbReference type="Proteomes" id="UP000030689"/>
    </source>
</evidence>
<keyword evidence="9" id="KW-1185">Reference proteome</keyword>
<dbReference type="CDD" id="cd10017">
    <property type="entry name" value="B3_DNA"/>
    <property type="match status" value="3"/>
</dbReference>
<accession>V4M2J6</accession>
<feature type="non-terminal residue" evidence="8">
    <location>
        <position position="1"/>
    </location>
</feature>
<dbReference type="Pfam" id="PF02362">
    <property type="entry name" value="B3"/>
    <property type="match status" value="3"/>
</dbReference>
<evidence type="ECO:0000256" key="5">
    <source>
        <dbReference type="ARBA" id="ARBA00023242"/>
    </source>
</evidence>
<dbReference type="EMBL" id="KI517426">
    <property type="protein sequence ID" value="ESQ46463.1"/>
    <property type="molecule type" value="Genomic_DNA"/>
</dbReference>
<feature type="region of interest" description="Disordered" evidence="6">
    <location>
        <begin position="1"/>
        <end position="21"/>
    </location>
</feature>
<evidence type="ECO:0000256" key="4">
    <source>
        <dbReference type="ARBA" id="ARBA00023163"/>
    </source>
</evidence>
<dbReference type="AlphaFoldDB" id="V4M2J6"/>
<name>V4M2J6_EUTSA</name>
<dbReference type="KEGG" id="eus:EUTSA_v10000579mg"/>
<feature type="domain" description="TF-B3" evidence="7">
    <location>
        <begin position="199"/>
        <end position="278"/>
    </location>
</feature>
<proteinExistence type="predicted"/>
<dbReference type="InterPro" id="IPR015300">
    <property type="entry name" value="DNA-bd_pseudobarrel_sf"/>
</dbReference>
<evidence type="ECO:0000256" key="2">
    <source>
        <dbReference type="ARBA" id="ARBA00023015"/>
    </source>
</evidence>
<organism evidence="8 9">
    <name type="scientific">Eutrema salsugineum</name>
    <name type="common">Saltwater cress</name>
    <name type="synonym">Sisymbrium salsugineum</name>
    <dbReference type="NCBI Taxonomy" id="72664"/>
    <lineage>
        <taxon>Eukaryota</taxon>
        <taxon>Viridiplantae</taxon>
        <taxon>Streptophyta</taxon>
        <taxon>Embryophyta</taxon>
        <taxon>Tracheophyta</taxon>
        <taxon>Spermatophyta</taxon>
        <taxon>Magnoliopsida</taxon>
        <taxon>eudicotyledons</taxon>
        <taxon>Gunneridae</taxon>
        <taxon>Pentapetalae</taxon>
        <taxon>rosids</taxon>
        <taxon>malvids</taxon>
        <taxon>Brassicales</taxon>
        <taxon>Brassicaceae</taxon>
        <taxon>Eutremeae</taxon>
        <taxon>Eutrema</taxon>
    </lineage>
</organism>
<evidence type="ECO:0000256" key="3">
    <source>
        <dbReference type="ARBA" id="ARBA00023125"/>
    </source>
</evidence>
<dbReference type="PROSITE" id="PS50863">
    <property type="entry name" value="B3"/>
    <property type="match status" value="2"/>
</dbReference>
<dbReference type="InterPro" id="IPR003340">
    <property type="entry name" value="B3_DNA-bd"/>
</dbReference>
<dbReference type="Proteomes" id="UP000030689">
    <property type="component" value="Unassembled WGS sequence"/>
</dbReference>
<feature type="region of interest" description="Disordered" evidence="6">
    <location>
        <begin position="128"/>
        <end position="156"/>
    </location>
</feature>
<keyword evidence="2" id="KW-0805">Transcription regulation</keyword>
<dbReference type="PANTHER" id="PTHR31674">
    <property type="entry name" value="B3 DOMAIN-CONTAINING PROTEIN REM-LIKE 3-RELATED"/>
    <property type="match status" value="1"/>
</dbReference>
<evidence type="ECO:0000259" key="7">
    <source>
        <dbReference type="PROSITE" id="PS50863"/>
    </source>
</evidence>
<feature type="compositionally biased region" description="Polar residues" evidence="6">
    <location>
        <begin position="9"/>
        <end position="21"/>
    </location>
</feature>
<dbReference type="PANTHER" id="PTHR31674:SF93">
    <property type="entry name" value="B3 DOMAIN-CONTAINING PROTEIN REM13"/>
    <property type="match status" value="1"/>
</dbReference>